<reference evidence="1 2" key="1">
    <citation type="submission" date="2016-03" db="EMBL/GenBank/DDBJ databases">
        <title>Genome sequence of Nesiotobacter sp. nov., a moderately halophilic alphaproteobacterium isolated from the Yellow Sea, China.</title>
        <authorList>
            <person name="Zhang G."/>
            <person name="Zhang R."/>
        </authorList>
    </citation>
    <scope>NUCLEOTIDE SEQUENCE [LARGE SCALE GENOMIC DNA]</scope>
    <source>
        <strain evidence="1 2">WB1-6</strain>
    </source>
</reference>
<dbReference type="Gene3D" id="3.40.1580.10">
    <property type="entry name" value="SMI1/KNR4-like"/>
    <property type="match status" value="1"/>
</dbReference>
<comment type="caution">
    <text evidence="1">The sequence shown here is derived from an EMBL/GenBank/DDBJ whole genome shotgun (WGS) entry which is preliminary data.</text>
</comment>
<dbReference type="STRING" id="197461.A3843_00160"/>
<keyword evidence="2" id="KW-1185">Reference proteome</keyword>
<dbReference type="RefSeq" id="WP_051269408.1">
    <property type="nucleotide sequence ID" value="NZ_LVVZ01000034.1"/>
</dbReference>
<evidence type="ECO:0000313" key="1">
    <source>
        <dbReference type="EMBL" id="OKL42763.1"/>
    </source>
</evidence>
<proteinExistence type="predicted"/>
<dbReference type="SUPFAM" id="SSF160631">
    <property type="entry name" value="SMI1/KNR4-like"/>
    <property type="match status" value="1"/>
</dbReference>
<protein>
    <recommendedName>
        <fullName evidence="3">Knr4/Smi1-like domain-containing protein</fullName>
    </recommendedName>
</protein>
<gene>
    <name evidence="1" type="ORF">A3843_00160</name>
</gene>
<dbReference type="EMBL" id="LVVZ01000034">
    <property type="protein sequence ID" value="OKL42763.1"/>
    <property type="molecule type" value="Genomic_DNA"/>
</dbReference>
<dbReference type="InterPro" id="IPR037883">
    <property type="entry name" value="Knr4/Smi1-like_sf"/>
</dbReference>
<dbReference type="Proteomes" id="UP000185783">
    <property type="component" value="Unassembled WGS sequence"/>
</dbReference>
<evidence type="ECO:0000313" key="2">
    <source>
        <dbReference type="Proteomes" id="UP000185783"/>
    </source>
</evidence>
<accession>A0A1U7JDF1</accession>
<evidence type="ECO:0008006" key="3">
    <source>
        <dbReference type="Google" id="ProtNLM"/>
    </source>
</evidence>
<organism evidence="1 2">
    <name type="scientific">Pseudovibrio exalbescens</name>
    <dbReference type="NCBI Taxonomy" id="197461"/>
    <lineage>
        <taxon>Bacteria</taxon>
        <taxon>Pseudomonadati</taxon>
        <taxon>Pseudomonadota</taxon>
        <taxon>Alphaproteobacteria</taxon>
        <taxon>Hyphomicrobiales</taxon>
        <taxon>Stappiaceae</taxon>
        <taxon>Pseudovibrio</taxon>
    </lineage>
</organism>
<dbReference type="Pfam" id="PF14568">
    <property type="entry name" value="SUKH_6"/>
    <property type="match status" value="1"/>
</dbReference>
<sequence>MDFAEITARLAGPSAPKETDQLDWDAIERDFGIEFPTGYKKFVSTYGTGSIGGFLWIFNPRSANRSLNGEAIRYFQYSYEELKQDFPADYARPAFPSVDSFLPWAVTDNGDTFVWIMNGGPADKWCVGVMGSDQAQEEISELGFVEFVVHLLDNKIQSDILPQQFLKMDKFFEPVA</sequence>
<name>A0A1U7JDF1_9HYPH</name>
<dbReference type="AlphaFoldDB" id="A0A1U7JDF1"/>